<feature type="compositionally biased region" description="Basic and acidic residues" evidence="1">
    <location>
        <begin position="88"/>
        <end position="108"/>
    </location>
</feature>
<name>A0A8H5HL43_9AGAR</name>
<feature type="transmembrane region" description="Helical" evidence="2">
    <location>
        <begin position="50"/>
        <end position="73"/>
    </location>
</feature>
<dbReference type="Proteomes" id="UP000565441">
    <property type="component" value="Unassembled WGS sequence"/>
</dbReference>
<keyword evidence="2" id="KW-0472">Membrane</keyword>
<reference evidence="3 4" key="1">
    <citation type="journal article" date="2020" name="ISME J.">
        <title>Uncovering the hidden diversity of litter-decomposition mechanisms in mushroom-forming fungi.</title>
        <authorList>
            <person name="Floudas D."/>
            <person name="Bentzer J."/>
            <person name="Ahren D."/>
            <person name="Johansson T."/>
            <person name="Persson P."/>
            <person name="Tunlid A."/>
        </authorList>
    </citation>
    <scope>NUCLEOTIDE SEQUENCE [LARGE SCALE GENOMIC DNA]</scope>
    <source>
        <strain evidence="3 4">CBS 661.87</strain>
    </source>
</reference>
<evidence type="ECO:0000313" key="4">
    <source>
        <dbReference type="Proteomes" id="UP000565441"/>
    </source>
</evidence>
<keyword evidence="2" id="KW-0812">Transmembrane</keyword>
<feature type="region of interest" description="Disordered" evidence="1">
    <location>
        <begin position="175"/>
        <end position="197"/>
    </location>
</feature>
<evidence type="ECO:0000313" key="3">
    <source>
        <dbReference type="EMBL" id="KAF5385005.1"/>
    </source>
</evidence>
<sequence length="197" mass="21832">MYLYRGAMYIALIGEALASQTYQTFAVFESTVAGIPLLDRDFPEIPAFRCYMLIAMTFHFGLILVMVTTLTIAQSVLELFDSSGGSRNDQERLSHSADSEQPLLERRSVVTRPRSRSKPDDIFIHPTHSNLARADALASEMGISGNTDRVQVNKYEREEAAWNAGEGKEAARALLGSSRKATEHPFHISTDSDSDSD</sequence>
<accession>A0A8H5HL43</accession>
<keyword evidence="4" id="KW-1185">Reference proteome</keyword>
<organism evidence="3 4">
    <name type="scientific">Tricholomella constricta</name>
    <dbReference type="NCBI Taxonomy" id="117010"/>
    <lineage>
        <taxon>Eukaryota</taxon>
        <taxon>Fungi</taxon>
        <taxon>Dikarya</taxon>
        <taxon>Basidiomycota</taxon>
        <taxon>Agaricomycotina</taxon>
        <taxon>Agaricomycetes</taxon>
        <taxon>Agaricomycetidae</taxon>
        <taxon>Agaricales</taxon>
        <taxon>Tricholomatineae</taxon>
        <taxon>Lyophyllaceae</taxon>
        <taxon>Tricholomella</taxon>
    </lineage>
</organism>
<keyword evidence="2" id="KW-1133">Transmembrane helix</keyword>
<evidence type="ECO:0000256" key="2">
    <source>
        <dbReference type="SAM" id="Phobius"/>
    </source>
</evidence>
<evidence type="ECO:0000256" key="1">
    <source>
        <dbReference type="SAM" id="MobiDB-lite"/>
    </source>
</evidence>
<comment type="caution">
    <text evidence="3">The sequence shown here is derived from an EMBL/GenBank/DDBJ whole genome shotgun (WGS) entry which is preliminary data.</text>
</comment>
<dbReference type="EMBL" id="JAACJP010000004">
    <property type="protein sequence ID" value="KAF5385005.1"/>
    <property type="molecule type" value="Genomic_DNA"/>
</dbReference>
<dbReference type="OrthoDB" id="73901at2759"/>
<feature type="region of interest" description="Disordered" evidence="1">
    <location>
        <begin position="83"/>
        <end position="124"/>
    </location>
</feature>
<proteinExistence type="predicted"/>
<gene>
    <name evidence="3" type="ORF">D9615_001211</name>
</gene>
<dbReference type="AlphaFoldDB" id="A0A8H5HL43"/>
<protein>
    <submittedName>
        <fullName evidence="3">Uncharacterized protein</fullName>
    </submittedName>
</protein>